<accession>A0ABU3DI79</accession>
<feature type="transmembrane region" description="Helical" evidence="1">
    <location>
        <begin position="29"/>
        <end position="49"/>
    </location>
</feature>
<evidence type="ECO:0000313" key="3">
    <source>
        <dbReference type="EMBL" id="MDT0683263.1"/>
    </source>
</evidence>
<name>A0ABU3DI79_9RHOB</name>
<reference evidence="3 4" key="1">
    <citation type="submission" date="2023-09" db="EMBL/GenBank/DDBJ databases">
        <authorList>
            <person name="Rey-Velasco X."/>
        </authorList>
    </citation>
    <scope>NUCLEOTIDE SEQUENCE [LARGE SCALE GENOMIC DNA]</scope>
    <source>
        <strain evidence="3 4">F158</strain>
    </source>
</reference>
<organism evidence="3 4">
    <name type="scientific">Tropicimonas omnivorans</name>
    <dbReference type="NCBI Taxonomy" id="3075590"/>
    <lineage>
        <taxon>Bacteria</taxon>
        <taxon>Pseudomonadati</taxon>
        <taxon>Pseudomonadota</taxon>
        <taxon>Alphaproteobacteria</taxon>
        <taxon>Rhodobacterales</taxon>
        <taxon>Roseobacteraceae</taxon>
        <taxon>Tropicimonas</taxon>
    </lineage>
</organism>
<dbReference type="EMBL" id="JAVRHL010000003">
    <property type="protein sequence ID" value="MDT0683263.1"/>
    <property type="molecule type" value="Genomic_DNA"/>
</dbReference>
<gene>
    <name evidence="3" type="ORF">RM543_11240</name>
</gene>
<dbReference type="Pfam" id="PF13400">
    <property type="entry name" value="Tad"/>
    <property type="match status" value="1"/>
</dbReference>
<comment type="caution">
    <text evidence="3">The sequence shown here is derived from an EMBL/GenBank/DDBJ whole genome shotgun (WGS) entry which is preliminary data.</text>
</comment>
<dbReference type="InterPro" id="IPR028087">
    <property type="entry name" value="Tad_N"/>
</dbReference>
<dbReference type="InterPro" id="IPR036465">
    <property type="entry name" value="vWFA_dom_sf"/>
</dbReference>
<keyword evidence="4" id="KW-1185">Reference proteome</keyword>
<dbReference type="RefSeq" id="WP_311691656.1">
    <property type="nucleotide sequence ID" value="NZ_JAVRHL010000003.1"/>
</dbReference>
<dbReference type="SUPFAM" id="SSF53300">
    <property type="entry name" value="vWA-like"/>
    <property type="match status" value="1"/>
</dbReference>
<evidence type="ECO:0000313" key="4">
    <source>
        <dbReference type="Proteomes" id="UP001265259"/>
    </source>
</evidence>
<keyword evidence="1" id="KW-0812">Transmembrane</keyword>
<sequence>MANGPIRNSDKSSVPGRALVRFVREQHGGLVIFSLFLLSGMLLAVSIGLDTMRFELRRTQLQNTLDNAVLAAADLDQTLEPRDVVRDYFDRAGLDDLSVDVNVEEGLNYRSVSASTSDEIRTLLMRLVGIDTLKTPAAGTANETIMKVEISLVLDNSGSMGNYGRLNLLKDAAKDFVDTVLGKATEQDRISINIVPFATQVNAGEDLLKHYNVSEEHRYSWCVDFRSEDFTTPAIYPNQRLQRTGHFEISTYSKPPDPNRFVCPVLESREITVMESDIQALHDRIDSFRAEGNTSIDIGAKWGAALLDPTARPIIADMVLDEAVSSQFNGRPYDYDEEDALKVLVVMSDGENTDQHYLRDEFSSGTADIYYDRYDGRESLYYRSNGRNYWYWFRDREWQYAPYRNWDRARTMTWPELWASRSVANYAYYDRREALGGNWNTYYNEVFSSIGTNTKNSRTSKICEAAKNAGVVVFTIGMETRGNGDSTLSDCASTTSHFFDVKAVEIAQAFSSIARQINQLRLTQ</sequence>
<protein>
    <submittedName>
        <fullName evidence="3">Pilus assembly protein TadG-related protein</fullName>
    </submittedName>
</protein>
<evidence type="ECO:0000259" key="2">
    <source>
        <dbReference type="Pfam" id="PF13400"/>
    </source>
</evidence>
<proteinExistence type="predicted"/>
<keyword evidence="1" id="KW-1133">Transmembrane helix</keyword>
<dbReference type="Proteomes" id="UP001265259">
    <property type="component" value="Unassembled WGS sequence"/>
</dbReference>
<evidence type="ECO:0000256" key="1">
    <source>
        <dbReference type="SAM" id="Phobius"/>
    </source>
</evidence>
<dbReference type="Gene3D" id="3.40.50.410">
    <property type="entry name" value="von Willebrand factor, type A domain"/>
    <property type="match status" value="1"/>
</dbReference>
<feature type="domain" description="Putative Flp pilus-assembly TadG-like N-terminal" evidence="2">
    <location>
        <begin position="29"/>
        <end position="73"/>
    </location>
</feature>
<keyword evidence="1" id="KW-0472">Membrane</keyword>